<organism evidence="1 2">
    <name type="scientific">Staurois parvus</name>
    <dbReference type="NCBI Taxonomy" id="386267"/>
    <lineage>
        <taxon>Eukaryota</taxon>
        <taxon>Metazoa</taxon>
        <taxon>Chordata</taxon>
        <taxon>Craniata</taxon>
        <taxon>Vertebrata</taxon>
        <taxon>Euteleostomi</taxon>
        <taxon>Amphibia</taxon>
        <taxon>Batrachia</taxon>
        <taxon>Anura</taxon>
        <taxon>Neobatrachia</taxon>
        <taxon>Ranoidea</taxon>
        <taxon>Ranidae</taxon>
        <taxon>Staurois</taxon>
    </lineage>
</organism>
<keyword evidence="2" id="KW-1185">Reference proteome</keyword>
<sequence length="85" mass="9292">MCNMSMSDEIILIPLPALLVPADLCQCWWWCSLCVCGLGCLLSWRFISPHCLGNSSLGSVKVWTNHPPLTATVTLPLPAPDTVRP</sequence>
<comment type="caution">
    <text evidence="1">The sequence shown here is derived from an EMBL/GenBank/DDBJ whole genome shotgun (WGS) entry which is preliminary data.</text>
</comment>
<accession>A0ABN9G4N7</accession>
<evidence type="ECO:0000313" key="2">
    <source>
        <dbReference type="Proteomes" id="UP001162483"/>
    </source>
</evidence>
<dbReference type="EMBL" id="CATNWA010017868">
    <property type="protein sequence ID" value="CAI9603623.1"/>
    <property type="molecule type" value="Genomic_DNA"/>
</dbReference>
<reference evidence="1" key="1">
    <citation type="submission" date="2023-05" db="EMBL/GenBank/DDBJ databases">
        <authorList>
            <person name="Stuckert A."/>
        </authorList>
    </citation>
    <scope>NUCLEOTIDE SEQUENCE</scope>
</reference>
<name>A0ABN9G4N7_9NEOB</name>
<protein>
    <recommendedName>
        <fullName evidence="3">Secreted protein</fullName>
    </recommendedName>
</protein>
<dbReference type="Proteomes" id="UP001162483">
    <property type="component" value="Unassembled WGS sequence"/>
</dbReference>
<evidence type="ECO:0008006" key="3">
    <source>
        <dbReference type="Google" id="ProtNLM"/>
    </source>
</evidence>
<gene>
    <name evidence="1" type="ORF">SPARVUS_LOCUS13339691</name>
</gene>
<proteinExistence type="predicted"/>
<evidence type="ECO:0000313" key="1">
    <source>
        <dbReference type="EMBL" id="CAI9603623.1"/>
    </source>
</evidence>